<dbReference type="Proteomes" id="UP000664132">
    <property type="component" value="Unassembled WGS sequence"/>
</dbReference>
<dbReference type="Gene3D" id="1.10.510.10">
    <property type="entry name" value="Transferase(Phosphotransferase) domain 1"/>
    <property type="match status" value="1"/>
</dbReference>
<sequence length="290" mass="33095">MANRKGIMGLRSIPEHKDEQFLSKRWEDFDHSQKFGLGVWGSAWTIRDRKTSIRYILQSCHQSSWTLPRFKLLEYARQREDLFVSPRFLFFRSETVYVCSDIGGICLAELIDSTVAIQEDQAAAILRQIIGTLQLLFTKSIFYDVTASNVFIVEDGCEDVTVKLSGFGRRLCPEFGTDQAALCGVIGHLAYHMMTRMPRIIQEDEVQPFEQMTIVRTESVNIPIGTEHQMSSSFYDFLEACMGGAQTLEALARHMFMRNGHGRVRPLLDHVRRTSVVGQLWSSMEGLGLR</sequence>
<proteinExistence type="predicted"/>
<reference evidence="1" key="1">
    <citation type="submission" date="2021-02" db="EMBL/GenBank/DDBJ databases">
        <title>Genome sequence Cadophora malorum strain M34.</title>
        <authorList>
            <person name="Stefanovic E."/>
            <person name="Vu D."/>
            <person name="Scully C."/>
            <person name="Dijksterhuis J."/>
            <person name="Roader J."/>
            <person name="Houbraken J."/>
        </authorList>
    </citation>
    <scope>NUCLEOTIDE SEQUENCE</scope>
    <source>
        <strain evidence="1">M34</strain>
    </source>
</reference>
<evidence type="ECO:0008006" key="3">
    <source>
        <dbReference type="Google" id="ProtNLM"/>
    </source>
</evidence>
<name>A0A8H7WJ61_9HELO</name>
<comment type="caution">
    <text evidence="1">The sequence shown here is derived from an EMBL/GenBank/DDBJ whole genome shotgun (WGS) entry which is preliminary data.</text>
</comment>
<dbReference type="OrthoDB" id="3460052at2759"/>
<evidence type="ECO:0000313" key="1">
    <source>
        <dbReference type="EMBL" id="KAG4425800.1"/>
    </source>
</evidence>
<keyword evidence="2" id="KW-1185">Reference proteome</keyword>
<organism evidence="1 2">
    <name type="scientific">Cadophora malorum</name>
    <dbReference type="NCBI Taxonomy" id="108018"/>
    <lineage>
        <taxon>Eukaryota</taxon>
        <taxon>Fungi</taxon>
        <taxon>Dikarya</taxon>
        <taxon>Ascomycota</taxon>
        <taxon>Pezizomycotina</taxon>
        <taxon>Leotiomycetes</taxon>
        <taxon>Helotiales</taxon>
        <taxon>Ploettnerulaceae</taxon>
        <taxon>Cadophora</taxon>
    </lineage>
</organism>
<gene>
    <name evidence="1" type="ORF">IFR04_001007</name>
</gene>
<dbReference type="AlphaFoldDB" id="A0A8H7WJ61"/>
<evidence type="ECO:0000313" key="2">
    <source>
        <dbReference type="Proteomes" id="UP000664132"/>
    </source>
</evidence>
<protein>
    <recommendedName>
        <fullName evidence="3">Protein kinase domain-containing protein</fullName>
    </recommendedName>
</protein>
<accession>A0A8H7WJ61</accession>
<dbReference type="SUPFAM" id="SSF56112">
    <property type="entry name" value="Protein kinase-like (PK-like)"/>
    <property type="match status" value="1"/>
</dbReference>
<dbReference type="InterPro" id="IPR011009">
    <property type="entry name" value="Kinase-like_dom_sf"/>
</dbReference>
<dbReference type="EMBL" id="JAFJYH010000007">
    <property type="protein sequence ID" value="KAG4425800.1"/>
    <property type="molecule type" value="Genomic_DNA"/>
</dbReference>